<evidence type="ECO:0000256" key="1">
    <source>
        <dbReference type="SAM" id="MobiDB-lite"/>
    </source>
</evidence>
<feature type="region of interest" description="Disordered" evidence="1">
    <location>
        <begin position="36"/>
        <end position="67"/>
    </location>
</feature>
<reference evidence="2 3" key="1">
    <citation type="submission" date="2024-09" db="EMBL/GenBank/DDBJ databases">
        <authorList>
            <person name="Sun Q."/>
            <person name="Mori K."/>
        </authorList>
    </citation>
    <scope>NUCLEOTIDE SEQUENCE [LARGE SCALE GENOMIC DNA]</scope>
    <source>
        <strain evidence="2 3">CCM 7609</strain>
    </source>
</reference>
<feature type="compositionally biased region" description="Basic residues" evidence="1">
    <location>
        <begin position="43"/>
        <end position="54"/>
    </location>
</feature>
<dbReference type="Proteomes" id="UP001589575">
    <property type="component" value="Unassembled WGS sequence"/>
</dbReference>
<gene>
    <name evidence="2" type="ORF">ACFFX0_13670</name>
</gene>
<keyword evidence="3" id="KW-1185">Reference proteome</keyword>
<dbReference type="EMBL" id="JBHMFI010000001">
    <property type="protein sequence ID" value="MFB9072195.1"/>
    <property type="molecule type" value="Genomic_DNA"/>
</dbReference>
<sequence>MFAMEMRSCAVHGVATTAGMLAGEFRSPLNSASATTIASSHGSRGKVSARHSRKSSSTSEDPDNRRCRNGCSCSAGRLLHARGTEILRSPKSGQAAPFGFARLTEPAMLVLEARRVRTAGLLTSGNPYIRSAVSRQKTGSVRLVRARAVTEAQKRSSRDALFHGSAGAKTPGRTLMSSPDLAFLNTMGASSVGTPSSVVRRRGIPQAVTSCGEVASSGSWRSGAENSVEAAIMPVRTSQAGVPERSAGRAMWTIVSVSPAVEDRALQLSRSS</sequence>
<comment type="caution">
    <text evidence="2">The sequence shown here is derived from an EMBL/GenBank/DDBJ whole genome shotgun (WGS) entry which is preliminary data.</text>
</comment>
<proteinExistence type="predicted"/>
<organism evidence="2 3">
    <name type="scientific">Citricoccus parietis</name>
    <dbReference type="NCBI Taxonomy" id="592307"/>
    <lineage>
        <taxon>Bacteria</taxon>
        <taxon>Bacillati</taxon>
        <taxon>Actinomycetota</taxon>
        <taxon>Actinomycetes</taxon>
        <taxon>Micrococcales</taxon>
        <taxon>Micrococcaceae</taxon>
        <taxon>Citricoccus</taxon>
    </lineage>
</organism>
<accession>A0ABV5FZT0</accession>
<evidence type="ECO:0000313" key="2">
    <source>
        <dbReference type="EMBL" id="MFB9072195.1"/>
    </source>
</evidence>
<protein>
    <submittedName>
        <fullName evidence="2">Uncharacterized protein</fullName>
    </submittedName>
</protein>
<evidence type="ECO:0000313" key="3">
    <source>
        <dbReference type="Proteomes" id="UP001589575"/>
    </source>
</evidence>
<name>A0ABV5FZT0_9MICC</name>